<keyword evidence="2" id="KW-1185">Reference proteome</keyword>
<dbReference type="Proteomes" id="UP001162992">
    <property type="component" value="Chromosome 15"/>
</dbReference>
<evidence type="ECO:0000313" key="2">
    <source>
        <dbReference type="Proteomes" id="UP001162992"/>
    </source>
</evidence>
<evidence type="ECO:0000313" key="1">
    <source>
        <dbReference type="EMBL" id="KAJ7528736.1"/>
    </source>
</evidence>
<name>A0ACC2BG68_DIPCM</name>
<sequence length="441" mass="50183">MFLWKKLRSTRTGSRSEEFTVEKRKTALEKQGQKLFSILKNGETISLFSSPPEKKLLDAIKEQLYGKCKLEITRQRLDEMPGEELPTLSLFTRTHEGLFKHNVSKKFKIHWDPSKFCSEERQSQYLLEGANLSTSLRIYTVTWNMNGKLPCSNLAKLIDGGNGGFDIYVVGLQEAPNCFIESFLADVLGKSYSLISTSTMLSLQLFIFAKISIQPFISDMRVDRVGVGGFGGVVGRQKGAVAVALRFRRTSFLFVACHLAPHESNLVERNAQYTRICDNLFRPTAGGWSCLQNTAVLTSDSTKQASSTSVVEKYDVVIWLGDLNYRVEGSRNSVGLLIKHNLEKFLWEKDQLSREFQRGRIFSGFREGPLSFRPTYKYDIGTDEYDTSTKERVPSWTDRILFKVKYKSIIRADVQGYDSIDTLKTSDHRPVKAHVRVRSIK</sequence>
<dbReference type="EMBL" id="CM055106">
    <property type="protein sequence ID" value="KAJ7528736.1"/>
    <property type="molecule type" value="Genomic_DNA"/>
</dbReference>
<organism evidence="1 2">
    <name type="scientific">Diphasiastrum complanatum</name>
    <name type="common">Issler's clubmoss</name>
    <name type="synonym">Lycopodium complanatum</name>
    <dbReference type="NCBI Taxonomy" id="34168"/>
    <lineage>
        <taxon>Eukaryota</taxon>
        <taxon>Viridiplantae</taxon>
        <taxon>Streptophyta</taxon>
        <taxon>Embryophyta</taxon>
        <taxon>Tracheophyta</taxon>
        <taxon>Lycopodiopsida</taxon>
        <taxon>Lycopodiales</taxon>
        <taxon>Lycopodiaceae</taxon>
        <taxon>Lycopodioideae</taxon>
        <taxon>Diphasiastrum</taxon>
    </lineage>
</organism>
<proteinExistence type="predicted"/>
<reference evidence="2" key="1">
    <citation type="journal article" date="2024" name="Proc. Natl. Acad. Sci. U.S.A.">
        <title>Extraordinary preservation of gene collinearity over three hundred million years revealed in homosporous lycophytes.</title>
        <authorList>
            <person name="Li C."/>
            <person name="Wickell D."/>
            <person name="Kuo L.Y."/>
            <person name="Chen X."/>
            <person name="Nie B."/>
            <person name="Liao X."/>
            <person name="Peng D."/>
            <person name="Ji J."/>
            <person name="Jenkins J."/>
            <person name="Williams M."/>
            <person name="Shu S."/>
            <person name="Plott C."/>
            <person name="Barry K."/>
            <person name="Rajasekar S."/>
            <person name="Grimwood J."/>
            <person name="Han X."/>
            <person name="Sun S."/>
            <person name="Hou Z."/>
            <person name="He W."/>
            <person name="Dai G."/>
            <person name="Sun C."/>
            <person name="Schmutz J."/>
            <person name="Leebens-Mack J.H."/>
            <person name="Li F.W."/>
            <person name="Wang L."/>
        </authorList>
    </citation>
    <scope>NUCLEOTIDE SEQUENCE [LARGE SCALE GENOMIC DNA]</scope>
    <source>
        <strain evidence="2">cv. PW_Plant_1</strain>
    </source>
</reference>
<accession>A0ACC2BG68</accession>
<comment type="caution">
    <text evidence="1">The sequence shown here is derived from an EMBL/GenBank/DDBJ whole genome shotgun (WGS) entry which is preliminary data.</text>
</comment>
<gene>
    <name evidence="1" type="ORF">O6H91_15G016700</name>
</gene>
<protein>
    <submittedName>
        <fullName evidence="1">Uncharacterized protein</fullName>
    </submittedName>
</protein>